<reference evidence="1 2" key="1">
    <citation type="submission" date="2014-12" db="EMBL/GenBank/DDBJ databases">
        <title>Draft genome sequences of 29 type strains of Enterococci.</title>
        <authorList>
            <person name="Zhong Z."/>
            <person name="Sun Z."/>
            <person name="Liu W."/>
            <person name="Zhang W."/>
            <person name="Zhang H."/>
        </authorList>
    </citation>
    <scope>NUCLEOTIDE SEQUENCE [LARGE SCALE GENOMIC DNA]</scope>
    <source>
        <strain evidence="1 2">DSM 15687</strain>
    </source>
</reference>
<keyword evidence="2" id="KW-1185">Reference proteome</keyword>
<dbReference type="STRING" id="150033.RV14_GL001073"/>
<dbReference type="AlphaFoldDB" id="A0A1L8WD17"/>
<dbReference type="Proteomes" id="UP000182152">
    <property type="component" value="Unassembled WGS sequence"/>
</dbReference>
<accession>A0A1L8WD17</accession>
<protein>
    <submittedName>
        <fullName evidence="1">Uncharacterized protein</fullName>
    </submittedName>
</protein>
<dbReference type="EMBL" id="JXLB01000021">
    <property type="protein sequence ID" value="OJG78905.1"/>
    <property type="molecule type" value="Genomic_DNA"/>
</dbReference>
<evidence type="ECO:0000313" key="2">
    <source>
        <dbReference type="Proteomes" id="UP000182152"/>
    </source>
</evidence>
<gene>
    <name evidence="1" type="ORF">RV14_GL001073</name>
</gene>
<name>A0A1L8WD17_9ENTE</name>
<evidence type="ECO:0000313" key="1">
    <source>
        <dbReference type="EMBL" id="OJG78905.1"/>
    </source>
</evidence>
<proteinExistence type="predicted"/>
<sequence length="38" mass="4415">MSNLRFSPSTIWVLIAMVYHLIQLGDRLNQQDKANLLD</sequence>
<comment type="caution">
    <text evidence="1">The sequence shown here is derived from an EMBL/GenBank/DDBJ whole genome shotgun (WGS) entry which is preliminary data.</text>
</comment>
<organism evidence="1 2">
    <name type="scientific">Enterococcus ratti</name>
    <dbReference type="NCBI Taxonomy" id="150033"/>
    <lineage>
        <taxon>Bacteria</taxon>
        <taxon>Bacillati</taxon>
        <taxon>Bacillota</taxon>
        <taxon>Bacilli</taxon>
        <taxon>Lactobacillales</taxon>
        <taxon>Enterococcaceae</taxon>
        <taxon>Enterococcus</taxon>
    </lineage>
</organism>